<dbReference type="RefSeq" id="WP_013780801.1">
    <property type="nucleotide sequence ID" value="NC_015520.1"/>
</dbReference>
<feature type="region of interest" description="Disordered" evidence="26">
    <location>
        <begin position="826"/>
        <end position="908"/>
    </location>
</feature>
<evidence type="ECO:0000256" key="19">
    <source>
        <dbReference type="ARBA" id="ARBA00023251"/>
    </source>
</evidence>
<feature type="transmembrane region" description="Helical" evidence="27">
    <location>
        <begin position="50"/>
        <end position="74"/>
    </location>
</feature>
<dbReference type="GO" id="GO:0005886">
    <property type="term" value="C:plasma membrane"/>
    <property type="evidence" value="ECO:0007669"/>
    <property type="project" value="UniProtKB-SubCell"/>
</dbReference>
<evidence type="ECO:0000256" key="5">
    <source>
        <dbReference type="ARBA" id="ARBA00007739"/>
    </source>
</evidence>
<comment type="similarity">
    <text evidence="5">In the N-terminal section; belongs to the glycosyltransferase 51 family.</text>
</comment>
<feature type="compositionally biased region" description="Low complexity" evidence="26">
    <location>
        <begin position="837"/>
        <end position="846"/>
    </location>
</feature>
<evidence type="ECO:0000256" key="4">
    <source>
        <dbReference type="ARBA" id="ARBA00007090"/>
    </source>
</evidence>
<evidence type="ECO:0000259" key="29">
    <source>
        <dbReference type="Pfam" id="PF00912"/>
    </source>
</evidence>
<evidence type="ECO:0000256" key="26">
    <source>
        <dbReference type="SAM" id="MobiDB-lite"/>
    </source>
</evidence>
<feature type="domain" description="Penicillin-binding protein transpeptidase" evidence="28">
    <location>
        <begin position="404"/>
        <end position="659"/>
    </location>
</feature>
<evidence type="ECO:0000256" key="1">
    <source>
        <dbReference type="ARBA" id="ARBA00002624"/>
    </source>
</evidence>
<reference evidence="31" key="1">
    <citation type="submission" date="2010-11" db="EMBL/GenBank/DDBJ databases">
        <title>The complete genome of Mahella australiensis DSM 15567.</title>
        <authorList>
            <consortium name="US DOE Joint Genome Institute (JGI-PGF)"/>
            <person name="Lucas S."/>
            <person name="Copeland A."/>
            <person name="Lapidus A."/>
            <person name="Bruce D."/>
            <person name="Goodwin L."/>
            <person name="Pitluck S."/>
            <person name="Kyrpides N."/>
            <person name="Mavromatis K."/>
            <person name="Pagani I."/>
            <person name="Ivanova N."/>
            <person name="Teshima H."/>
            <person name="Brettin T."/>
            <person name="Detter J.C."/>
            <person name="Han C."/>
            <person name="Tapia R."/>
            <person name="Land M."/>
            <person name="Hauser L."/>
            <person name="Markowitz V."/>
            <person name="Cheng J.-F."/>
            <person name="Hugenholtz P."/>
            <person name="Woyke T."/>
            <person name="Wu D."/>
            <person name="Spring S."/>
            <person name="Pukall R."/>
            <person name="Steenblock K."/>
            <person name="Schneider S."/>
            <person name="Klenk H.-P."/>
            <person name="Eisen J.A."/>
        </authorList>
    </citation>
    <scope>NUCLEOTIDE SEQUENCE [LARGE SCALE GENOMIC DNA]</scope>
    <source>
        <strain evidence="31">DSM 15567 / CIP 107919 / 50-1 BON</strain>
    </source>
</reference>
<evidence type="ECO:0000256" key="10">
    <source>
        <dbReference type="ARBA" id="ARBA00022676"/>
    </source>
</evidence>
<keyword evidence="20" id="KW-0511">Multifunctional enzyme</keyword>
<comment type="pathway">
    <text evidence="25">Glycan biosynthesis.</text>
</comment>
<dbReference type="EMBL" id="CP002360">
    <property type="protein sequence ID" value="AEE96371.1"/>
    <property type="molecule type" value="Genomic_DNA"/>
</dbReference>
<feature type="compositionally biased region" description="Polar residues" evidence="26">
    <location>
        <begin position="1"/>
        <end position="14"/>
    </location>
</feature>
<evidence type="ECO:0000256" key="24">
    <source>
        <dbReference type="ARBA" id="ARBA00049902"/>
    </source>
</evidence>
<evidence type="ECO:0000259" key="28">
    <source>
        <dbReference type="Pfam" id="PF00905"/>
    </source>
</evidence>
<keyword evidence="14" id="KW-0133">Cell shape</keyword>
<dbReference type="InterPro" id="IPR001264">
    <property type="entry name" value="Glyco_trans_51"/>
</dbReference>
<evidence type="ECO:0000256" key="16">
    <source>
        <dbReference type="ARBA" id="ARBA00022984"/>
    </source>
</evidence>
<keyword evidence="17 27" id="KW-1133">Transmembrane helix</keyword>
<feature type="compositionally biased region" description="Basic and acidic residues" evidence="26">
    <location>
        <begin position="795"/>
        <end position="805"/>
    </location>
</feature>
<feature type="region of interest" description="Disordered" evidence="26">
    <location>
        <begin position="1"/>
        <end position="29"/>
    </location>
</feature>
<dbReference type="Gene3D" id="3.40.710.10">
    <property type="entry name" value="DD-peptidase/beta-lactamase superfamily"/>
    <property type="match status" value="1"/>
</dbReference>
<dbReference type="GO" id="GO:0008658">
    <property type="term" value="F:penicillin binding"/>
    <property type="evidence" value="ECO:0007669"/>
    <property type="project" value="InterPro"/>
</dbReference>
<comment type="pathway">
    <text evidence="3">Cell wall biogenesis; peptidoglycan biosynthesis.</text>
</comment>
<dbReference type="InterPro" id="IPR001460">
    <property type="entry name" value="PCN-bd_Tpept"/>
</dbReference>
<dbReference type="InterPro" id="IPR036950">
    <property type="entry name" value="PBP_transglycosylase"/>
</dbReference>
<name>F3ZVK9_MAHA5</name>
<sequence>MAYNNNGTDTSFKPRSQKHKGQSANKNHAFEPRKKEPNVFLKIFMTSLKILMVIVLIGIIAGIGAVIGIGKAYVDAAPPLDIAKISEQSQASFIYDSNGNLITKIHGVQDGRAIWREWVNISDIPKDMQDAFIAIEDERFRQHNGVDIKGIARAFISNLTGDSVSGGSTITQQLIKNTMLSPEQTYKRKIQEAYLAMDLEKKYSKDQILAAYLNTIDLGNSFYGVKAAANGYFGKELKDLSLREIATLAGITKNPSLYNPWRTDKADIVKQRSDTVLYKMYELGYINETEYNKALAEPIKTISKEESKEKYDSQVMPYFVDYALVSVEQKLAEKFISEGLGKDKAKEKANGVMATGGLKIYTTVDPKMQQTLENAVASYKNYPKLLSGVSKEGKETKAIQPQTAAVIIDYHTGQIKALVGGRSYPDNTRFALNRAYQSKRPVGSTMKPLGVYGPALDMRTATAATTYENIPAPIPGWRSERGYPGNFDGERGYTGLTTMRKAIQRSINIVAARAFMQDVGVENGYNYVTKFGLDILPSEKTPAGLTLGAAGASPLEMAAAYGAIANHGVYIEPLAFTKVEDKDGNILLDDKSRDKHVVLSEQASFILTDMLEDVVSSGTGTPTKLRGMKSAGKTGTTDDLTNAWFVGFTPYYSASVWMGHDDNKPLGKGTTGGGNAGGLWKAFMQPIHNELKNKPIYDKTPSGIIQVKVCTVSGELPTDLCYNDPRGSTVKTEYFIRGTQPTKTCDLHVAVQLCKESGKYATQYCPEESVETKAMVKRPDNSLYYTALSASQRAKVTDSKYELKNPQDPANQCNIHTKEWYDQQQQIINPPPPEEGQPPNEGNPPDDNAPPDEGNPPDESNPPDEDNPPDEGNPPGEHNRPNKDNSSQKQSLLDKLFPDNGRGTNNGQ</sequence>
<dbReference type="GO" id="GO:0008955">
    <property type="term" value="F:peptidoglycan glycosyltransferase activity"/>
    <property type="evidence" value="ECO:0007669"/>
    <property type="project" value="UniProtKB-EC"/>
</dbReference>
<dbReference type="SUPFAM" id="SSF56601">
    <property type="entry name" value="beta-lactamase/transpeptidase-like"/>
    <property type="match status" value="1"/>
</dbReference>
<evidence type="ECO:0000256" key="22">
    <source>
        <dbReference type="ARBA" id="ARBA00034000"/>
    </source>
</evidence>
<dbReference type="KEGG" id="mas:Mahau_1174"/>
<protein>
    <recommendedName>
        <fullName evidence="7">Penicillin-binding protein 1A</fullName>
        <ecNumber evidence="23">2.4.99.28</ecNumber>
        <ecNumber evidence="6">3.4.16.4</ecNumber>
    </recommendedName>
</protein>
<keyword evidence="12 27" id="KW-0812">Transmembrane</keyword>
<dbReference type="Pfam" id="PF00905">
    <property type="entry name" value="Transpeptidase"/>
    <property type="match status" value="1"/>
</dbReference>
<comment type="function">
    <text evidence="1">Cell wall formation. Synthesis of cross-linked peptidoglycan from the lipid intermediates. The enzyme has a penicillin-insensitive transglycosylase N-terminal domain (formation of linear glycan strands) and a penicillin-sensitive transpeptidase C-terminal domain (cross-linking of the peptide subunits).</text>
</comment>
<evidence type="ECO:0000256" key="23">
    <source>
        <dbReference type="ARBA" id="ARBA00044770"/>
    </source>
</evidence>
<dbReference type="EC" id="2.4.99.28" evidence="23"/>
<dbReference type="GO" id="GO:0046677">
    <property type="term" value="P:response to antibiotic"/>
    <property type="evidence" value="ECO:0007669"/>
    <property type="project" value="UniProtKB-KW"/>
</dbReference>
<dbReference type="Proteomes" id="UP000008457">
    <property type="component" value="Chromosome"/>
</dbReference>
<dbReference type="eggNOG" id="COG0744">
    <property type="taxonomic scope" value="Bacteria"/>
</dbReference>
<evidence type="ECO:0000313" key="30">
    <source>
        <dbReference type="EMBL" id="AEE96371.1"/>
    </source>
</evidence>
<comment type="catalytic activity">
    <reaction evidence="24">
        <text>[GlcNAc-(1-&gt;4)-Mur2Ac(oyl-L-Ala-gamma-D-Glu-L-Lys-D-Ala-D-Ala)](n)-di-trans,octa-cis-undecaprenyl diphosphate + beta-D-GlcNAc-(1-&gt;4)-Mur2Ac(oyl-L-Ala-gamma-D-Glu-L-Lys-D-Ala-D-Ala)-di-trans,octa-cis-undecaprenyl diphosphate = [GlcNAc-(1-&gt;4)-Mur2Ac(oyl-L-Ala-gamma-D-Glu-L-Lys-D-Ala-D-Ala)](n+1)-di-trans,octa-cis-undecaprenyl diphosphate + di-trans,octa-cis-undecaprenyl diphosphate + H(+)</text>
        <dbReference type="Rhea" id="RHEA:23708"/>
        <dbReference type="Rhea" id="RHEA-COMP:9602"/>
        <dbReference type="Rhea" id="RHEA-COMP:9603"/>
        <dbReference type="ChEBI" id="CHEBI:15378"/>
        <dbReference type="ChEBI" id="CHEBI:58405"/>
        <dbReference type="ChEBI" id="CHEBI:60033"/>
        <dbReference type="ChEBI" id="CHEBI:78435"/>
        <dbReference type="EC" id="2.4.99.28"/>
    </reaction>
</comment>
<gene>
    <name evidence="30" type="ordered locus">Mahau_1174</name>
</gene>
<evidence type="ECO:0000256" key="8">
    <source>
        <dbReference type="ARBA" id="ARBA00022645"/>
    </source>
</evidence>
<organism evidence="30 31">
    <name type="scientific">Mahella australiensis (strain DSM 15567 / CIP 107919 / 50-1 BON)</name>
    <dbReference type="NCBI Taxonomy" id="697281"/>
    <lineage>
        <taxon>Bacteria</taxon>
        <taxon>Bacillati</taxon>
        <taxon>Bacillota</taxon>
        <taxon>Clostridia</taxon>
        <taxon>Thermoanaerobacterales</taxon>
        <taxon>Thermoanaerobacterales Family IV. Incertae Sedis</taxon>
        <taxon>Mahella</taxon>
    </lineage>
</organism>
<dbReference type="NCBIfam" id="TIGR02074">
    <property type="entry name" value="PBP_1a_fam"/>
    <property type="match status" value="1"/>
</dbReference>
<keyword evidence="21" id="KW-0961">Cell wall biogenesis/degradation</keyword>
<dbReference type="HOGENOM" id="CLU_006354_2_2_9"/>
<evidence type="ECO:0000313" key="31">
    <source>
        <dbReference type="Proteomes" id="UP000008457"/>
    </source>
</evidence>
<keyword evidence="31" id="KW-1185">Reference proteome</keyword>
<dbReference type="GO" id="GO:0009002">
    <property type="term" value="F:serine-type D-Ala-D-Ala carboxypeptidase activity"/>
    <property type="evidence" value="ECO:0007669"/>
    <property type="project" value="UniProtKB-EC"/>
</dbReference>
<evidence type="ECO:0000256" key="13">
    <source>
        <dbReference type="ARBA" id="ARBA00022801"/>
    </source>
</evidence>
<keyword evidence="9" id="KW-0645">Protease</keyword>
<dbReference type="GO" id="GO:0071555">
    <property type="term" value="P:cell wall organization"/>
    <property type="evidence" value="ECO:0007669"/>
    <property type="project" value="UniProtKB-KW"/>
</dbReference>
<keyword evidence="18 27" id="KW-0472">Membrane</keyword>
<dbReference type="InterPro" id="IPR012338">
    <property type="entry name" value="Beta-lactam/transpept-like"/>
</dbReference>
<evidence type="ECO:0000256" key="9">
    <source>
        <dbReference type="ARBA" id="ARBA00022670"/>
    </source>
</evidence>
<evidence type="ECO:0000256" key="27">
    <source>
        <dbReference type="SAM" id="Phobius"/>
    </source>
</evidence>
<dbReference type="AlphaFoldDB" id="F3ZVK9"/>
<dbReference type="InterPro" id="IPR023346">
    <property type="entry name" value="Lysozyme-like_dom_sf"/>
</dbReference>
<evidence type="ECO:0000256" key="18">
    <source>
        <dbReference type="ARBA" id="ARBA00023136"/>
    </source>
</evidence>
<dbReference type="UniPathway" id="UPA00219"/>
<comment type="catalytic activity">
    <reaction evidence="22">
        <text>Preferential cleavage: (Ac)2-L-Lys-D-Ala-|-D-Ala. Also transpeptidation of peptidyl-alanyl moieties that are N-acyl substituents of D-alanine.</text>
        <dbReference type="EC" id="3.4.16.4"/>
    </reaction>
</comment>
<proteinExistence type="inferred from homology"/>
<dbReference type="InterPro" id="IPR050396">
    <property type="entry name" value="Glycosyltr_51/Transpeptidase"/>
</dbReference>
<dbReference type="PANTHER" id="PTHR32282:SF33">
    <property type="entry name" value="PEPTIDOGLYCAN GLYCOSYLTRANSFERASE"/>
    <property type="match status" value="1"/>
</dbReference>
<evidence type="ECO:0000256" key="6">
    <source>
        <dbReference type="ARBA" id="ARBA00012448"/>
    </source>
</evidence>
<evidence type="ECO:0000256" key="7">
    <source>
        <dbReference type="ARBA" id="ARBA00018638"/>
    </source>
</evidence>
<comment type="subcellular location">
    <subcellularLocation>
        <location evidence="2">Cell membrane</location>
        <topology evidence="2">Single-pass type II membrane protein</topology>
    </subcellularLocation>
</comment>
<feature type="domain" description="Glycosyl transferase family 51" evidence="29">
    <location>
        <begin position="112"/>
        <end position="280"/>
    </location>
</feature>
<comment type="similarity">
    <text evidence="4">In the C-terminal section; belongs to the transpeptidase family.</text>
</comment>
<evidence type="ECO:0000256" key="11">
    <source>
        <dbReference type="ARBA" id="ARBA00022679"/>
    </source>
</evidence>
<dbReference type="GO" id="GO:0009252">
    <property type="term" value="P:peptidoglycan biosynthetic process"/>
    <property type="evidence" value="ECO:0007669"/>
    <property type="project" value="UniProtKB-UniPathway"/>
</dbReference>
<keyword evidence="11 30" id="KW-0808">Transferase</keyword>
<reference evidence="30 31" key="2">
    <citation type="journal article" date="2011" name="Stand. Genomic Sci.">
        <title>Complete genome sequence of Mahella australiensis type strain (50-1 BON).</title>
        <authorList>
            <person name="Sikorski J."/>
            <person name="Teshima H."/>
            <person name="Nolan M."/>
            <person name="Lucas S."/>
            <person name="Hammon N."/>
            <person name="Deshpande S."/>
            <person name="Cheng J.F."/>
            <person name="Pitluck S."/>
            <person name="Liolios K."/>
            <person name="Pagani I."/>
            <person name="Ivanova N."/>
            <person name="Huntemann M."/>
            <person name="Mavromatis K."/>
            <person name="Ovchinikova G."/>
            <person name="Pati A."/>
            <person name="Tapia R."/>
            <person name="Han C."/>
            <person name="Goodwin L."/>
            <person name="Chen A."/>
            <person name="Palaniappan K."/>
            <person name="Land M."/>
            <person name="Hauser L."/>
            <person name="Ngatchou-Djao O.D."/>
            <person name="Rohde M."/>
            <person name="Pukall R."/>
            <person name="Spring S."/>
            <person name="Abt B."/>
            <person name="Goker M."/>
            <person name="Detter J.C."/>
            <person name="Woyke T."/>
            <person name="Bristow J."/>
            <person name="Markowitz V."/>
            <person name="Hugenholtz P."/>
            <person name="Eisen J.A."/>
            <person name="Kyrpides N.C."/>
            <person name="Klenk H.P."/>
            <person name="Lapidus A."/>
        </authorList>
    </citation>
    <scope>NUCLEOTIDE SEQUENCE [LARGE SCALE GENOMIC DNA]</scope>
    <source>
        <strain evidence="31">DSM 15567 / CIP 107919 / 50-1 BON</strain>
    </source>
</reference>
<evidence type="ECO:0000256" key="12">
    <source>
        <dbReference type="ARBA" id="ARBA00022692"/>
    </source>
</evidence>
<keyword evidence="10 30" id="KW-0328">Glycosyltransferase</keyword>
<dbReference type="FunFam" id="1.10.3810.10:FF:000001">
    <property type="entry name" value="Penicillin-binding protein 1A"/>
    <property type="match status" value="1"/>
</dbReference>
<keyword evidence="16" id="KW-0573">Peptidoglycan synthesis</keyword>
<dbReference type="Gene3D" id="1.10.3810.10">
    <property type="entry name" value="Biosynthetic peptidoglycan transglycosylase-like"/>
    <property type="match status" value="1"/>
</dbReference>
<dbReference type="SUPFAM" id="SSF53955">
    <property type="entry name" value="Lysozyme-like"/>
    <property type="match status" value="1"/>
</dbReference>
<keyword evidence="13" id="KW-0378">Hydrolase</keyword>
<evidence type="ECO:0000256" key="15">
    <source>
        <dbReference type="ARBA" id="ARBA00022968"/>
    </source>
</evidence>
<evidence type="ECO:0000256" key="25">
    <source>
        <dbReference type="ARBA" id="ARBA00060592"/>
    </source>
</evidence>
<evidence type="ECO:0000256" key="21">
    <source>
        <dbReference type="ARBA" id="ARBA00023316"/>
    </source>
</evidence>
<evidence type="ECO:0000256" key="3">
    <source>
        <dbReference type="ARBA" id="ARBA00004752"/>
    </source>
</evidence>
<dbReference type="OrthoDB" id="9766909at2"/>
<dbReference type="Pfam" id="PF00912">
    <property type="entry name" value="Transgly"/>
    <property type="match status" value="1"/>
</dbReference>
<evidence type="ECO:0000256" key="17">
    <source>
        <dbReference type="ARBA" id="ARBA00022989"/>
    </source>
</evidence>
<dbReference type="EC" id="3.4.16.4" evidence="6"/>
<dbReference type="PANTHER" id="PTHR32282">
    <property type="entry name" value="BINDING PROTEIN TRANSPEPTIDASE, PUTATIVE-RELATED"/>
    <property type="match status" value="1"/>
</dbReference>
<dbReference type="GO" id="GO:0006508">
    <property type="term" value="P:proteolysis"/>
    <property type="evidence" value="ECO:0007669"/>
    <property type="project" value="UniProtKB-KW"/>
</dbReference>
<dbReference type="GO" id="GO:0008360">
    <property type="term" value="P:regulation of cell shape"/>
    <property type="evidence" value="ECO:0007669"/>
    <property type="project" value="UniProtKB-KW"/>
</dbReference>
<keyword evidence="8" id="KW-0121">Carboxypeptidase</keyword>
<keyword evidence="19" id="KW-0046">Antibiotic resistance</keyword>
<evidence type="ECO:0000256" key="14">
    <source>
        <dbReference type="ARBA" id="ARBA00022960"/>
    </source>
</evidence>
<feature type="region of interest" description="Disordered" evidence="26">
    <location>
        <begin position="792"/>
        <end position="813"/>
    </location>
</feature>
<keyword evidence="15" id="KW-0735">Signal-anchor</keyword>
<evidence type="ECO:0000256" key="2">
    <source>
        <dbReference type="ARBA" id="ARBA00004401"/>
    </source>
</evidence>
<accession>F3ZVK9</accession>
<evidence type="ECO:0000256" key="20">
    <source>
        <dbReference type="ARBA" id="ARBA00023268"/>
    </source>
</evidence>
<dbReference type="STRING" id="697281.Mahau_1174"/>